<dbReference type="KEGG" id="psco:LY89DRAFT_573149"/>
<dbReference type="PROSITE" id="PS00122">
    <property type="entry name" value="CARBOXYLESTERASE_B_1"/>
    <property type="match status" value="1"/>
</dbReference>
<dbReference type="EMBL" id="KQ947404">
    <property type="protein sequence ID" value="KUJ24335.1"/>
    <property type="molecule type" value="Genomic_DNA"/>
</dbReference>
<evidence type="ECO:0000313" key="6">
    <source>
        <dbReference type="Proteomes" id="UP000070700"/>
    </source>
</evidence>
<dbReference type="RefSeq" id="XP_018078690.1">
    <property type="nucleotide sequence ID" value="XM_018208676.1"/>
</dbReference>
<dbReference type="GO" id="GO:0016787">
    <property type="term" value="F:hydrolase activity"/>
    <property type="evidence" value="ECO:0007669"/>
    <property type="project" value="UniProtKB-KW"/>
</dbReference>
<protein>
    <recommendedName>
        <fullName evidence="3">Carboxylic ester hydrolase</fullName>
        <ecNumber evidence="3">3.1.1.-</ecNumber>
    </recommendedName>
</protein>
<evidence type="ECO:0000256" key="1">
    <source>
        <dbReference type="ARBA" id="ARBA00005964"/>
    </source>
</evidence>
<dbReference type="InterPro" id="IPR050309">
    <property type="entry name" value="Type-B_Carboxylest/Lipase"/>
</dbReference>
<comment type="similarity">
    <text evidence="1 3">Belongs to the type-B carboxylesterase/lipase family.</text>
</comment>
<reference evidence="5 6" key="1">
    <citation type="submission" date="2015-10" db="EMBL/GenBank/DDBJ databases">
        <title>Full genome of DAOMC 229536 Phialocephala scopiformis, a fungal endophyte of spruce producing the potent anti-insectan compound rugulosin.</title>
        <authorList>
            <consortium name="DOE Joint Genome Institute"/>
            <person name="Walker A.K."/>
            <person name="Frasz S.L."/>
            <person name="Seifert K.A."/>
            <person name="Miller J.D."/>
            <person name="Mondo S.J."/>
            <person name="Labutti K."/>
            <person name="Lipzen A."/>
            <person name="Dockter R."/>
            <person name="Kennedy M."/>
            <person name="Grigoriev I.V."/>
            <person name="Spatafora J.W."/>
        </authorList>
    </citation>
    <scope>NUCLEOTIDE SEQUENCE [LARGE SCALE GENOMIC DNA]</scope>
    <source>
        <strain evidence="5 6">CBS 120377</strain>
    </source>
</reference>
<dbReference type="EC" id="3.1.1.-" evidence="3"/>
<dbReference type="STRING" id="149040.A0A194XVI2"/>
<dbReference type="InterPro" id="IPR002018">
    <property type="entry name" value="CarbesteraseB"/>
</dbReference>
<dbReference type="OrthoDB" id="408631at2759"/>
<keyword evidence="6" id="KW-1185">Reference proteome</keyword>
<dbReference type="AlphaFoldDB" id="A0A194XVI2"/>
<accession>A0A194XVI2</accession>
<evidence type="ECO:0000313" key="5">
    <source>
        <dbReference type="EMBL" id="KUJ24335.1"/>
    </source>
</evidence>
<dbReference type="InterPro" id="IPR019819">
    <property type="entry name" value="Carboxylesterase_B_CS"/>
</dbReference>
<gene>
    <name evidence="5" type="ORF">LY89DRAFT_573149</name>
</gene>
<dbReference type="GeneID" id="28818402"/>
<dbReference type="PANTHER" id="PTHR11559">
    <property type="entry name" value="CARBOXYLESTERASE"/>
    <property type="match status" value="1"/>
</dbReference>
<sequence>MILTLLLFIGFVVCTSYIGRQENGLDVFIGVPYAQPPVGSLRLQPPVPIAQDLGNLDVSNLTSNRCYELKAGPPTLSIGSEDCLTLDIVRPSQGTARARQNTKLPVYVFIHGGNFNDGDKSDYDGRNLVNTSVQLRAPFIYVAVNYRLGFLGFPSGQQLAGSYNLGLLDQRLALQWIQQEIETFGGDPTKVVIGGHSAGANSVAYQMMANRSETSDNLFRGAILESGSATALSAIQHTENGTWQASYDYISAAVGCNTTGSLTCLQSVPIENLVTAYTIGFAKSGFKSPIYQFSPVLDGDFITTWPSVLMDEGVFAKIPSIIGTTTSELVERVPIYNGIGDDAAVIQALEPYSPFVPYSSMVDLLAFYQLFEFQNVGPPLSGGQWSRTVAIENDIQILCSAYTQAIQTSQQVPTWKCKRNRLRVLILGTD</sequence>
<dbReference type="Gene3D" id="3.40.50.1820">
    <property type="entry name" value="alpha/beta hydrolase"/>
    <property type="match status" value="1"/>
</dbReference>
<name>A0A194XVI2_MOLSC</name>
<dbReference type="InParanoid" id="A0A194XVI2"/>
<dbReference type="Pfam" id="PF00135">
    <property type="entry name" value="COesterase"/>
    <property type="match status" value="1"/>
</dbReference>
<dbReference type="InterPro" id="IPR019826">
    <property type="entry name" value="Carboxylesterase_B_AS"/>
</dbReference>
<organism evidence="5 6">
    <name type="scientific">Mollisia scopiformis</name>
    <name type="common">Conifer needle endophyte fungus</name>
    <name type="synonym">Phialocephala scopiformis</name>
    <dbReference type="NCBI Taxonomy" id="149040"/>
    <lineage>
        <taxon>Eukaryota</taxon>
        <taxon>Fungi</taxon>
        <taxon>Dikarya</taxon>
        <taxon>Ascomycota</taxon>
        <taxon>Pezizomycotina</taxon>
        <taxon>Leotiomycetes</taxon>
        <taxon>Helotiales</taxon>
        <taxon>Mollisiaceae</taxon>
        <taxon>Mollisia</taxon>
    </lineage>
</organism>
<evidence type="ECO:0000256" key="3">
    <source>
        <dbReference type="RuleBase" id="RU361235"/>
    </source>
</evidence>
<evidence type="ECO:0000256" key="2">
    <source>
        <dbReference type="ARBA" id="ARBA00022801"/>
    </source>
</evidence>
<dbReference type="SUPFAM" id="SSF53474">
    <property type="entry name" value="alpha/beta-Hydrolases"/>
    <property type="match status" value="1"/>
</dbReference>
<evidence type="ECO:0000259" key="4">
    <source>
        <dbReference type="Pfam" id="PF00135"/>
    </source>
</evidence>
<keyword evidence="2 3" id="KW-0378">Hydrolase</keyword>
<feature type="domain" description="Carboxylesterase type B" evidence="4">
    <location>
        <begin position="21"/>
        <end position="331"/>
    </location>
</feature>
<dbReference type="InterPro" id="IPR029058">
    <property type="entry name" value="AB_hydrolase_fold"/>
</dbReference>
<dbReference type="PROSITE" id="PS00941">
    <property type="entry name" value="CARBOXYLESTERASE_B_2"/>
    <property type="match status" value="1"/>
</dbReference>
<proteinExistence type="inferred from homology"/>
<dbReference type="Proteomes" id="UP000070700">
    <property type="component" value="Unassembled WGS sequence"/>
</dbReference>